<sequence>MNAMAQMLAPADPAAGEACRRNGSIWPAATDPSMCGDCV</sequence>
<organism evidence="1 2">
    <name type="scientific">Mesorhizobium escarrei</name>
    <dbReference type="NCBI Taxonomy" id="666018"/>
    <lineage>
        <taxon>Bacteria</taxon>
        <taxon>Pseudomonadati</taxon>
        <taxon>Pseudomonadota</taxon>
        <taxon>Alphaproteobacteria</taxon>
        <taxon>Hyphomicrobiales</taxon>
        <taxon>Phyllobacteriaceae</taxon>
        <taxon>Mesorhizobium</taxon>
    </lineage>
</organism>
<protein>
    <submittedName>
        <fullName evidence="1">Uncharacterized protein</fullName>
    </submittedName>
</protein>
<name>A0ABN8JZM7_9HYPH</name>
<dbReference type="Proteomes" id="UP001153050">
    <property type="component" value="Unassembled WGS sequence"/>
</dbReference>
<keyword evidence="2" id="KW-1185">Reference proteome</keyword>
<evidence type="ECO:0000313" key="2">
    <source>
        <dbReference type="Proteomes" id="UP001153050"/>
    </source>
</evidence>
<gene>
    <name evidence="1" type="ORF">MES5069_380031</name>
</gene>
<accession>A0ABN8JZM7</accession>
<dbReference type="EMBL" id="CAKXZT010000133">
    <property type="protein sequence ID" value="CAH2403492.1"/>
    <property type="molecule type" value="Genomic_DNA"/>
</dbReference>
<proteinExistence type="predicted"/>
<comment type="caution">
    <text evidence="1">The sequence shown here is derived from an EMBL/GenBank/DDBJ whole genome shotgun (WGS) entry which is preliminary data.</text>
</comment>
<reference evidence="1 2" key="1">
    <citation type="submission" date="2022-03" db="EMBL/GenBank/DDBJ databases">
        <authorList>
            <person name="Brunel B."/>
        </authorList>
    </citation>
    <scope>NUCLEOTIDE SEQUENCE [LARGE SCALE GENOMIC DNA]</scope>
    <source>
        <strain evidence="1">STM5069sample</strain>
    </source>
</reference>
<evidence type="ECO:0000313" key="1">
    <source>
        <dbReference type="EMBL" id="CAH2403492.1"/>
    </source>
</evidence>